<dbReference type="InterPro" id="IPR002716">
    <property type="entry name" value="PIN_dom"/>
</dbReference>
<keyword evidence="11" id="KW-1185">Reference proteome</keyword>
<keyword evidence="8" id="KW-0800">Toxin</keyword>
<dbReference type="Gene3D" id="3.40.50.1010">
    <property type="entry name" value="5'-nuclease"/>
    <property type="match status" value="1"/>
</dbReference>
<evidence type="ECO:0000313" key="10">
    <source>
        <dbReference type="EMBL" id="TYT62887.1"/>
    </source>
</evidence>
<name>A0A5D5APN5_9EURY</name>
<accession>A0A5D5APN5</accession>
<dbReference type="Proteomes" id="UP000324104">
    <property type="component" value="Unassembled WGS sequence"/>
</dbReference>
<dbReference type="GO" id="GO:0016787">
    <property type="term" value="F:hydrolase activity"/>
    <property type="evidence" value="ECO:0007669"/>
    <property type="project" value="UniProtKB-KW"/>
</dbReference>
<evidence type="ECO:0000256" key="4">
    <source>
        <dbReference type="ARBA" id="ARBA00022723"/>
    </source>
</evidence>
<evidence type="ECO:0000259" key="9">
    <source>
        <dbReference type="Pfam" id="PF01850"/>
    </source>
</evidence>
<sequence length="129" mass="14143">MILDSTFLIDVLRGSSDVAELIEDVDASGAPFVSAVTVMELHEGIHLADSTDDERATVRKLLTDIDELPFDRECAIRAGRINADLVSSGEPIDETDVMIAATALVHDYPVVTRNVDHFERIDGLTVRSY</sequence>
<evidence type="ECO:0000256" key="7">
    <source>
        <dbReference type="ARBA" id="ARBA00038093"/>
    </source>
</evidence>
<keyword evidence="2 8" id="KW-1277">Toxin-antitoxin system</keyword>
<dbReference type="CDD" id="cd18754">
    <property type="entry name" value="PIN_VapC4-5_FitB-like"/>
    <property type="match status" value="1"/>
</dbReference>
<evidence type="ECO:0000256" key="2">
    <source>
        <dbReference type="ARBA" id="ARBA00022649"/>
    </source>
</evidence>
<comment type="function">
    <text evidence="8">Toxic component of a toxin-antitoxin (TA) system. An RNase.</text>
</comment>
<dbReference type="GO" id="GO:0004540">
    <property type="term" value="F:RNA nuclease activity"/>
    <property type="evidence" value="ECO:0007669"/>
    <property type="project" value="InterPro"/>
</dbReference>
<reference evidence="10 11" key="1">
    <citation type="submission" date="2019-08" db="EMBL/GenBank/DDBJ databases">
        <title>Archaea genome.</title>
        <authorList>
            <person name="Kajale S."/>
            <person name="Shouche Y."/>
            <person name="Deshpande N."/>
            <person name="Sharma A."/>
        </authorList>
    </citation>
    <scope>NUCLEOTIDE SEQUENCE [LARGE SCALE GENOMIC DNA]</scope>
    <source>
        <strain evidence="10 11">ESP3B_9</strain>
    </source>
</reference>
<dbReference type="InterPro" id="IPR029060">
    <property type="entry name" value="PIN-like_dom_sf"/>
</dbReference>
<feature type="binding site" evidence="8">
    <location>
        <position position="96"/>
    </location>
    <ligand>
        <name>Mg(2+)</name>
        <dbReference type="ChEBI" id="CHEBI:18420"/>
    </ligand>
</feature>
<comment type="cofactor">
    <cofactor evidence="1 8">
        <name>Mg(2+)</name>
        <dbReference type="ChEBI" id="CHEBI:18420"/>
    </cofactor>
</comment>
<evidence type="ECO:0000256" key="3">
    <source>
        <dbReference type="ARBA" id="ARBA00022722"/>
    </source>
</evidence>
<evidence type="ECO:0000256" key="1">
    <source>
        <dbReference type="ARBA" id="ARBA00001946"/>
    </source>
</evidence>
<dbReference type="EMBL" id="VTAW01000005">
    <property type="protein sequence ID" value="TYT62887.1"/>
    <property type="molecule type" value="Genomic_DNA"/>
</dbReference>
<dbReference type="SUPFAM" id="SSF88723">
    <property type="entry name" value="PIN domain-like"/>
    <property type="match status" value="1"/>
</dbReference>
<organism evidence="10 11">
    <name type="scientific">Natrialba swarupiae</name>
    <dbReference type="NCBI Taxonomy" id="2448032"/>
    <lineage>
        <taxon>Archaea</taxon>
        <taxon>Methanobacteriati</taxon>
        <taxon>Methanobacteriota</taxon>
        <taxon>Stenosarchaea group</taxon>
        <taxon>Halobacteria</taxon>
        <taxon>Halobacteriales</taxon>
        <taxon>Natrialbaceae</taxon>
        <taxon>Natrialba</taxon>
    </lineage>
</organism>
<gene>
    <name evidence="8" type="primary">vapC</name>
    <name evidence="10" type="ORF">FYC77_06120</name>
</gene>
<dbReference type="GO" id="GO:0000287">
    <property type="term" value="F:magnesium ion binding"/>
    <property type="evidence" value="ECO:0007669"/>
    <property type="project" value="UniProtKB-UniRule"/>
</dbReference>
<protein>
    <recommendedName>
        <fullName evidence="8">Ribonuclease VapC</fullName>
        <shortName evidence="8">RNase VapC</shortName>
        <ecNumber evidence="8">3.1.-.-</ecNumber>
    </recommendedName>
    <alternativeName>
        <fullName evidence="8">Putative toxin VapC</fullName>
    </alternativeName>
</protein>
<dbReference type="RefSeq" id="WP_149080616.1">
    <property type="nucleotide sequence ID" value="NZ_VTAW01000005.1"/>
</dbReference>
<feature type="binding site" evidence="8">
    <location>
        <position position="4"/>
    </location>
    <ligand>
        <name>Mg(2+)</name>
        <dbReference type="ChEBI" id="CHEBI:18420"/>
    </ligand>
</feature>
<comment type="similarity">
    <text evidence="7 8">Belongs to the PINc/VapC protein family.</text>
</comment>
<dbReference type="AlphaFoldDB" id="A0A5D5APN5"/>
<dbReference type="PANTHER" id="PTHR33653">
    <property type="entry name" value="RIBONUCLEASE VAPC2"/>
    <property type="match status" value="1"/>
</dbReference>
<dbReference type="HAMAP" id="MF_00265">
    <property type="entry name" value="VapC_Nob1"/>
    <property type="match status" value="1"/>
</dbReference>
<keyword evidence="3 8" id="KW-0540">Nuclease</keyword>
<evidence type="ECO:0000256" key="6">
    <source>
        <dbReference type="ARBA" id="ARBA00022842"/>
    </source>
</evidence>
<dbReference type="GO" id="GO:0090729">
    <property type="term" value="F:toxin activity"/>
    <property type="evidence" value="ECO:0007669"/>
    <property type="project" value="UniProtKB-KW"/>
</dbReference>
<dbReference type="InterPro" id="IPR050556">
    <property type="entry name" value="Type_II_TA_system_RNase"/>
</dbReference>
<keyword evidence="4 8" id="KW-0479">Metal-binding</keyword>
<comment type="caution">
    <text evidence="10">The sequence shown here is derived from an EMBL/GenBank/DDBJ whole genome shotgun (WGS) entry which is preliminary data.</text>
</comment>
<feature type="domain" description="PIN" evidence="9">
    <location>
        <begin position="1"/>
        <end position="123"/>
    </location>
</feature>
<dbReference type="EC" id="3.1.-.-" evidence="8"/>
<dbReference type="PANTHER" id="PTHR33653:SF1">
    <property type="entry name" value="RIBONUCLEASE VAPC2"/>
    <property type="match status" value="1"/>
</dbReference>
<evidence type="ECO:0000256" key="5">
    <source>
        <dbReference type="ARBA" id="ARBA00022801"/>
    </source>
</evidence>
<proteinExistence type="inferred from homology"/>
<keyword evidence="5 8" id="KW-0378">Hydrolase</keyword>
<dbReference type="Pfam" id="PF01850">
    <property type="entry name" value="PIN"/>
    <property type="match status" value="1"/>
</dbReference>
<keyword evidence="6 8" id="KW-0460">Magnesium</keyword>
<evidence type="ECO:0000256" key="8">
    <source>
        <dbReference type="HAMAP-Rule" id="MF_00265"/>
    </source>
</evidence>
<dbReference type="InterPro" id="IPR022907">
    <property type="entry name" value="VapC_family"/>
</dbReference>
<evidence type="ECO:0000313" key="11">
    <source>
        <dbReference type="Proteomes" id="UP000324104"/>
    </source>
</evidence>